<dbReference type="InterPro" id="IPR001972">
    <property type="entry name" value="Stomatin_HflK_fam"/>
</dbReference>
<dbReference type="SUPFAM" id="SSF117892">
    <property type="entry name" value="Band 7/SPFH domain"/>
    <property type="match status" value="1"/>
</dbReference>
<evidence type="ECO:0000256" key="1">
    <source>
        <dbReference type="ARBA" id="ARBA00008164"/>
    </source>
</evidence>
<comment type="similarity">
    <text evidence="1">Belongs to the band 7/mec-2 family.</text>
</comment>
<dbReference type="Pfam" id="PF01145">
    <property type="entry name" value="Band_7"/>
    <property type="match status" value="1"/>
</dbReference>
<name>X0UV74_9ZZZZ</name>
<organism evidence="3">
    <name type="scientific">marine sediment metagenome</name>
    <dbReference type="NCBI Taxonomy" id="412755"/>
    <lineage>
        <taxon>unclassified sequences</taxon>
        <taxon>metagenomes</taxon>
        <taxon>ecological metagenomes</taxon>
    </lineage>
</organism>
<dbReference type="AlphaFoldDB" id="X0UV74"/>
<dbReference type="PANTHER" id="PTHR10264">
    <property type="entry name" value="BAND 7 PROTEIN-RELATED"/>
    <property type="match status" value="1"/>
</dbReference>
<proteinExistence type="inferred from homology"/>
<dbReference type="PRINTS" id="PR00721">
    <property type="entry name" value="STOMATIN"/>
</dbReference>
<reference evidence="3" key="1">
    <citation type="journal article" date="2014" name="Front. Microbiol.">
        <title>High frequency of phylogenetically diverse reductive dehalogenase-homologous genes in deep subseafloor sedimentary metagenomes.</title>
        <authorList>
            <person name="Kawai M."/>
            <person name="Futagami T."/>
            <person name="Toyoda A."/>
            <person name="Takaki Y."/>
            <person name="Nishi S."/>
            <person name="Hori S."/>
            <person name="Arai W."/>
            <person name="Tsubouchi T."/>
            <person name="Morono Y."/>
            <person name="Uchiyama I."/>
            <person name="Ito T."/>
            <person name="Fujiyama A."/>
            <person name="Inagaki F."/>
            <person name="Takami H."/>
        </authorList>
    </citation>
    <scope>NUCLEOTIDE SEQUENCE</scope>
    <source>
        <strain evidence="3">Expedition CK06-06</strain>
    </source>
</reference>
<dbReference type="InterPro" id="IPR001107">
    <property type="entry name" value="Band_7"/>
</dbReference>
<dbReference type="InterPro" id="IPR043202">
    <property type="entry name" value="Band-7_stomatin-like"/>
</dbReference>
<accession>X0UV74</accession>
<dbReference type="Gene3D" id="3.30.479.30">
    <property type="entry name" value="Band 7 domain"/>
    <property type="match status" value="1"/>
</dbReference>
<feature type="domain" description="Band 7" evidence="2">
    <location>
        <begin position="17"/>
        <end position="95"/>
    </location>
</feature>
<comment type="caution">
    <text evidence="3">The sequence shown here is derived from an EMBL/GenBank/DDBJ whole genome shotgun (WGS) entry which is preliminary data.</text>
</comment>
<protein>
    <recommendedName>
        <fullName evidence="2">Band 7 domain-containing protein</fullName>
    </recommendedName>
</protein>
<dbReference type="EMBL" id="BARS01019570">
    <property type="protein sequence ID" value="GAF92355.1"/>
    <property type="molecule type" value="Genomic_DNA"/>
</dbReference>
<dbReference type="InterPro" id="IPR036013">
    <property type="entry name" value="Band_7/SPFH_dom_sf"/>
</dbReference>
<evidence type="ECO:0000259" key="2">
    <source>
        <dbReference type="Pfam" id="PF01145"/>
    </source>
</evidence>
<sequence>MPFLIFLIFIFLIGIRIVRPTEKGLIERLGKYKKTAEQGFHWIIPGIDKIIKVNVTENMVDVDPQKIITSDDLNATVDAVVYFRVTDPQKAIYNAD</sequence>
<evidence type="ECO:0000313" key="3">
    <source>
        <dbReference type="EMBL" id="GAF92355.1"/>
    </source>
</evidence>
<feature type="non-terminal residue" evidence="3">
    <location>
        <position position="96"/>
    </location>
</feature>
<dbReference type="PANTHER" id="PTHR10264:SF19">
    <property type="entry name" value="AT06885P-RELATED"/>
    <property type="match status" value="1"/>
</dbReference>
<gene>
    <name evidence="3" type="ORF">S01H1_31689</name>
</gene>
<dbReference type="GO" id="GO:0005886">
    <property type="term" value="C:plasma membrane"/>
    <property type="evidence" value="ECO:0007669"/>
    <property type="project" value="InterPro"/>
</dbReference>